<feature type="domain" description="AB hydrolase-1" evidence="2">
    <location>
        <begin position="72"/>
        <end position="265"/>
    </location>
</feature>
<sequence>MTQSAARHPFWQTTLMLAGLAWMALGDAASAQASKAAQKANSENVTFPTRDGGQLRGTYFPSMAGPNAPVAILLHGRGGNRLVWQAAKGQNPGFAQALQQNDFAVITVDLRHHGESGGAANPGAKKNEVKLSPRDYQAMVELDLEAVKKFLFDEHQQKKLNMNKLAIVSADFTTAVALTYTELDWSKLPYDDAPTLAQRTPRGQDVKALVMLSPETTVPGLVTTAAINRLRAMKMPVMIGIGKKDKADRGSAKKLAEQLMPKDEPMPYVFYQEYETSARGTDLLNLGVGVEPQMYKFLDEYLKKQPGEWRDRKSPLFD</sequence>
<name>A0A7C2K1V2_9PLAN</name>
<dbReference type="Gene3D" id="3.40.50.1820">
    <property type="entry name" value="alpha/beta hydrolase"/>
    <property type="match status" value="1"/>
</dbReference>
<evidence type="ECO:0000259" key="2">
    <source>
        <dbReference type="Pfam" id="PF12697"/>
    </source>
</evidence>
<feature type="chain" id="PRO_5028158211" description="AB hydrolase-1 domain-containing protein" evidence="1">
    <location>
        <begin position="34"/>
        <end position="318"/>
    </location>
</feature>
<dbReference type="InterPro" id="IPR029058">
    <property type="entry name" value="AB_hydrolase_fold"/>
</dbReference>
<gene>
    <name evidence="3" type="ORF">ENQ76_11520</name>
</gene>
<proteinExistence type="predicted"/>
<keyword evidence="1" id="KW-0732">Signal</keyword>
<dbReference type="Pfam" id="PF12697">
    <property type="entry name" value="Abhydrolase_6"/>
    <property type="match status" value="1"/>
</dbReference>
<dbReference type="SUPFAM" id="SSF53474">
    <property type="entry name" value="alpha/beta-Hydrolases"/>
    <property type="match status" value="1"/>
</dbReference>
<evidence type="ECO:0000313" key="3">
    <source>
        <dbReference type="EMBL" id="HEN16081.1"/>
    </source>
</evidence>
<dbReference type="AlphaFoldDB" id="A0A7C2K1V2"/>
<reference evidence="3" key="1">
    <citation type="journal article" date="2020" name="mSystems">
        <title>Genome- and Community-Level Interaction Insights into Carbon Utilization and Element Cycling Functions of Hydrothermarchaeota in Hydrothermal Sediment.</title>
        <authorList>
            <person name="Zhou Z."/>
            <person name="Liu Y."/>
            <person name="Xu W."/>
            <person name="Pan J."/>
            <person name="Luo Z.H."/>
            <person name="Li M."/>
        </authorList>
    </citation>
    <scope>NUCLEOTIDE SEQUENCE [LARGE SCALE GENOMIC DNA]</scope>
    <source>
        <strain evidence="3">SpSt-339</strain>
    </source>
</reference>
<organism evidence="3">
    <name type="scientific">Schlesneria paludicola</name>
    <dbReference type="NCBI Taxonomy" id="360056"/>
    <lineage>
        <taxon>Bacteria</taxon>
        <taxon>Pseudomonadati</taxon>
        <taxon>Planctomycetota</taxon>
        <taxon>Planctomycetia</taxon>
        <taxon>Planctomycetales</taxon>
        <taxon>Planctomycetaceae</taxon>
        <taxon>Schlesneria</taxon>
    </lineage>
</organism>
<feature type="signal peptide" evidence="1">
    <location>
        <begin position="1"/>
        <end position="33"/>
    </location>
</feature>
<accession>A0A7C2K1V2</accession>
<dbReference type="InterPro" id="IPR000073">
    <property type="entry name" value="AB_hydrolase_1"/>
</dbReference>
<comment type="caution">
    <text evidence="3">The sequence shown here is derived from an EMBL/GenBank/DDBJ whole genome shotgun (WGS) entry which is preliminary data.</text>
</comment>
<evidence type="ECO:0000256" key="1">
    <source>
        <dbReference type="SAM" id="SignalP"/>
    </source>
</evidence>
<dbReference type="EMBL" id="DSOK01000320">
    <property type="protein sequence ID" value="HEN16081.1"/>
    <property type="molecule type" value="Genomic_DNA"/>
</dbReference>
<protein>
    <recommendedName>
        <fullName evidence="2">AB hydrolase-1 domain-containing protein</fullName>
    </recommendedName>
</protein>